<gene>
    <name evidence="2" type="ORF">BJ970_007194</name>
</gene>
<dbReference type="InterPro" id="IPR041413">
    <property type="entry name" value="MLTR_LBD"/>
</dbReference>
<keyword evidence="3" id="KW-1185">Reference proteome</keyword>
<reference evidence="2 3" key="1">
    <citation type="submission" date="2020-08" db="EMBL/GenBank/DDBJ databases">
        <title>Sequencing the genomes of 1000 actinobacteria strains.</title>
        <authorList>
            <person name="Klenk H.-P."/>
        </authorList>
    </citation>
    <scope>NUCLEOTIDE SEQUENCE [LARGE SCALE GENOMIC DNA]</scope>
    <source>
        <strain evidence="2 3">DSM 45584</strain>
    </source>
</reference>
<evidence type="ECO:0000313" key="3">
    <source>
        <dbReference type="Proteomes" id="UP000584374"/>
    </source>
</evidence>
<dbReference type="Gene3D" id="1.10.260.40">
    <property type="entry name" value="lambda repressor-like DNA-binding domains"/>
    <property type="match status" value="1"/>
</dbReference>
<dbReference type="Proteomes" id="UP000584374">
    <property type="component" value="Unassembled WGS sequence"/>
</dbReference>
<proteinExistence type="predicted"/>
<dbReference type="GO" id="GO:0003677">
    <property type="term" value="F:DNA binding"/>
    <property type="evidence" value="ECO:0007669"/>
    <property type="project" value="InterPro"/>
</dbReference>
<dbReference type="InterPro" id="IPR010982">
    <property type="entry name" value="Lambda_DNA-bd_dom_sf"/>
</dbReference>
<comment type="caution">
    <text evidence="2">The sequence shown here is derived from an EMBL/GenBank/DDBJ whole genome shotgun (WGS) entry which is preliminary data.</text>
</comment>
<accession>A0A840QK47</accession>
<sequence length="234" mass="26376">MSIDYYTRLEQGRERRPSAQLISAIARALRMTGDEQLHMHRLAGVEPTHQSSSPSRTVHPSLRQLMDQWPMNPAFIFNDVQDILAANSLGAALHQGFTERDNVARMLFLDDEATRFFVDWERIALDTTATLRQAWGRPASRRRVEALVEELRTGNEEFDRIWTRQAVATKSHETKRLDHPAVGRLALDYHTFEVSGVTGQYLLVCQAEPGSPDAQALTLLSTLIDAEPGTRPAT</sequence>
<dbReference type="AlphaFoldDB" id="A0A840QK47"/>
<dbReference type="Gene3D" id="3.30.450.180">
    <property type="match status" value="1"/>
</dbReference>
<name>A0A840QK47_9PSEU</name>
<evidence type="ECO:0000313" key="2">
    <source>
        <dbReference type="EMBL" id="MBB5159595.1"/>
    </source>
</evidence>
<dbReference type="Pfam" id="PF17765">
    <property type="entry name" value="MLTR_LBD"/>
    <property type="match status" value="1"/>
</dbReference>
<dbReference type="EMBL" id="JACHIW010000002">
    <property type="protein sequence ID" value="MBB5159595.1"/>
    <property type="molecule type" value="Genomic_DNA"/>
</dbReference>
<evidence type="ECO:0000259" key="1">
    <source>
        <dbReference type="Pfam" id="PF17765"/>
    </source>
</evidence>
<feature type="domain" description="MmyB-like transcription regulator ligand binding" evidence="1">
    <location>
        <begin position="58"/>
        <end position="220"/>
    </location>
</feature>
<protein>
    <submittedName>
        <fullName evidence="2">Transcriptional regulator with XRE-family HTH domain</fullName>
    </submittedName>
</protein>
<dbReference type="PANTHER" id="PTHR35010">
    <property type="entry name" value="BLL4672 PROTEIN-RELATED"/>
    <property type="match status" value="1"/>
</dbReference>
<organism evidence="2 3">
    <name type="scientific">Saccharopolyspora phatthalungensis</name>
    <dbReference type="NCBI Taxonomy" id="664693"/>
    <lineage>
        <taxon>Bacteria</taxon>
        <taxon>Bacillati</taxon>
        <taxon>Actinomycetota</taxon>
        <taxon>Actinomycetes</taxon>
        <taxon>Pseudonocardiales</taxon>
        <taxon>Pseudonocardiaceae</taxon>
        <taxon>Saccharopolyspora</taxon>
    </lineage>
</organism>
<dbReference type="PANTHER" id="PTHR35010:SF2">
    <property type="entry name" value="BLL4672 PROTEIN"/>
    <property type="match status" value="1"/>
</dbReference>